<dbReference type="Proteomes" id="UP000642673">
    <property type="component" value="Unassembled WGS sequence"/>
</dbReference>
<reference evidence="3" key="1">
    <citation type="journal article" date="2019" name="Int. J. Syst. Evol. Microbiol.">
        <title>The Global Catalogue of Microorganisms (GCM) 10K type strain sequencing project: providing services to taxonomists for standard genome sequencing and annotation.</title>
        <authorList>
            <consortium name="The Broad Institute Genomics Platform"/>
            <consortium name="The Broad Institute Genome Sequencing Center for Infectious Disease"/>
            <person name="Wu L."/>
            <person name="Ma J."/>
        </authorList>
    </citation>
    <scope>NUCLEOTIDE SEQUENCE [LARGE SCALE GENOMIC DNA]</scope>
    <source>
        <strain evidence="3">JCM 4738</strain>
    </source>
</reference>
<name>A0ABQ3EZV7_9ACTN</name>
<gene>
    <name evidence="2" type="ORF">GCM10010347_31730</name>
</gene>
<evidence type="ECO:0000256" key="1">
    <source>
        <dbReference type="SAM" id="Phobius"/>
    </source>
</evidence>
<keyword evidence="1" id="KW-0472">Membrane</keyword>
<feature type="transmembrane region" description="Helical" evidence="1">
    <location>
        <begin position="92"/>
        <end position="110"/>
    </location>
</feature>
<keyword evidence="1" id="KW-0812">Transmembrane</keyword>
<dbReference type="EMBL" id="BMVP01000005">
    <property type="protein sequence ID" value="GHB59434.1"/>
    <property type="molecule type" value="Genomic_DNA"/>
</dbReference>
<feature type="transmembrane region" description="Helical" evidence="1">
    <location>
        <begin position="116"/>
        <end position="140"/>
    </location>
</feature>
<organism evidence="2 3">
    <name type="scientific">Streptomyces cirratus</name>
    <dbReference type="NCBI Taxonomy" id="68187"/>
    <lineage>
        <taxon>Bacteria</taxon>
        <taxon>Bacillati</taxon>
        <taxon>Actinomycetota</taxon>
        <taxon>Actinomycetes</taxon>
        <taxon>Kitasatosporales</taxon>
        <taxon>Streptomycetaceae</taxon>
        <taxon>Streptomyces</taxon>
    </lineage>
</organism>
<proteinExistence type="predicted"/>
<protein>
    <recommendedName>
        <fullName evidence="4">Integral membrane protein</fullName>
    </recommendedName>
</protein>
<accession>A0ABQ3EZV7</accession>
<evidence type="ECO:0000313" key="3">
    <source>
        <dbReference type="Proteomes" id="UP000642673"/>
    </source>
</evidence>
<keyword evidence="3" id="KW-1185">Reference proteome</keyword>
<evidence type="ECO:0008006" key="4">
    <source>
        <dbReference type="Google" id="ProtNLM"/>
    </source>
</evidence>
<comment type="caution">
    <text evidence="2">The sequence shown here is derived from an EMBL/GenBank/DDBJ whole genome shotgun (WGS) entry which is preliminary data.</text>
</comment>
<keyword evidence="1" id="KW-1133">Transmembrane helix</keyword>
<feature type="transmembrane region" description="Helical" evidence="1">
    <location>
        <begin position="61"/>
        <end position="80"/>
    </location>
</feature>
<sequence>MAMETNAHTTTADASVLNSLPISAAFGATQGSVKIYGALTAAALLAVIAVASTGHVVNPFMWVRAILLPVIAVLLHRLAVSAFEGSRRAFERLRGISAVFPIGIVGVDLIPGVCPWWYAAMQVLCVLPVIRIAFVLRGAALRAAFPKAR</sequence>
<feature type="transmembrane region" description="Helical" evidence="1">
    <location>
        <begin position="35"/>
        <end position="55"/>
    </location>
</feature>
<evidence type="ECO:0000313" key="2">
    <source>
        <dbReference type="EMBL" id="GHB59434.1"/>
    </source>
</evidence>